<keyword evidence="5" id="KW-1185">Reference proteome</keyword>
<comment type="caution">
    <text evidence="4">The sequence shown here is derived from an EMBL/GenBank/DDBJ whole genome shotgun (WGS) entry which is preliminary data.</text>
</comment>
<protein>
    <submittedName>
        <fullName evidence="4">Sugar/nucleoside kinase (Ribokinase family)</fullName>
    </submittedName>
</protein>
<dbReference type="GO" id="GO:0016301">
    <property type="term" value="F:kinase activity"/>
    <property type="evidence" value="ECO:0007669"/>
    <property type="project" value="UniProtKB-KW"/>
</dbReference>
<name>A0A4R6S0D0_LABRH</name>
<feature type="domain" description="Carbohydrate kinase PfkB" evidence="3">
    <location>
        <begin position="4"/>
        <end position="287"/>
    </location>
</feature>
<keyword evidence="1" id="KW-0808">Transferase</keyword>
<dbReference type="PROSITE" id="PS00584">
    <property type="entry name" value="PFKB_KINASES_2"/>
    <property type="match status" value="1"/>
</dbReference>
<dbReference type="AlphaFoldDB" id="A0A4R6S0D0"/>
<dbReference type="PANTHER" id="PTHR10584">
    <property type="entry name" value="SUGAR KINASE"/>
    <property type="match status" value="1"/>
</dbReference>
<accession>A0A4R6S0D0</accession>
<dbReference type="OrthoDB" id="9808601at2"/>
<sequence>MTDHVVVLGDAAVDVVVHPAAAVAPGGDVPATIRRTIGGAGANTAAWLAFLGAPTALMARVGDDPEGRRIAADLTARGVDCRFAVDPEAPTCAVVVMVDATGQRTMYSDRGAAARLAVPDLDADVMATAKHLHVSGYLLLDPLSRLAAVAALTAAAAAGVTTSVDPQTAVAMGPELLDLVGGVDLLLPNADELAALTGSPDPESARDLLDVVGSVVVTAGHAGATWVDRIGMHTAPAVEVTSVDTTGAGDAFNAGLIAALINDAPDPLTHAIATAATAVTQPGAAPPKLP</sequence>
<evidence type="ECO:0000256" key="2">
    <source>
        <dbReference type="ARBA" id="ARBA00022777"/>
    </source>
</evidence>
<dbReference type="RefSeq" id="WP_133853597.1">
    <property type="nucleotide sequence ID" value="NZ_SNXZ01000008.1"/>
</dbReference>
<proteinExistence type="predicted"/>
<dbReference type="InterPro" id="IPR029056">
    <property type="entry name" value="Ribokinase-like"/>
</dbReference>
<evidence type="ECO:0000259" key="3">
    <source>
        <dbReference type="Pfam" id="PF00294"/>
    </source>
</evidence>
<evidence type="ECO:0000256" key="1">
    <source>
        <dbReference type="ARBA" id="ARBA00022679"/>
    </source>
</evidence>
<reference evidence="4 5" key="1">
    <citation type="submission" date="2019-03" db="EMBL/GenBank/DDBJ databases">
        <title>Genomic Encyclopedia of Type Strains, Phase IV (KMG-IV): sequencing the most valuable type-strain genomes for metagenomic binning, comparative biology and taxonomic classification.</title>
        <authorList>
            <person name="Goeker M."/>
        </authorList>
    </citation>
    <scope>NUCLEOTIDE SEQUENCE [LARGE SCALE GENOMIC DNA]</scope>
    <source>
        <strain evidence="4 5">DSM 45361</strain>
    </source>
</reference>
<dbReference type="Proteomes" id="UP000295444">
    <property type="component" value="Unassembled WGS sequence"/>
</dbReference>
<keyword evidence="2 4" id="KW-0418">Kinase</keyword>
<dbReference type="SUPFAM" id="SSF53613">
    <property type="entry name" value="Ribokinase-like"/>
    <property type="match status" value="1"/>
</dbReference>
<dbReference type="InterPro" id="IPR002173">
    <property type="entry name" value="Carboh/pur_kinase_PfkB_CS"/>
</dbReference>
<evidence type="ECO:0000313" key="4">
    <source>
        <dbReference type="EMBL" id="TDP92046.1"/>
    </source>
</evidence>
<gene>
    <name evidence="4" type="ORF">EV186_108259</name>
</gene>
<dbReference type="PROSITE" id="PS00583">
    <property type="entry name" value="PFKB_KINASES_1"/>
    <property type="match status" value="1"/>
</dbReference>
<dbReference type="Pfam" id="PF00294">
    <property type="entry name" value="PfkB"/>
    <property type="match status" value="1"/>
</dbReference>
<dbReference type="PANTHER" id="PTHR10584:SF167">
    <property type="entry name" value="PFKB DOMAIN PROTEIN"/>
    <property type="match status" value="1"/>
</dbReference>
<evidence type="ECO:0000313" key="5">
    <source>
        <dbReference type="Proteomes" id="UP000295444"/>
    </source>
</evidence>
<dbReference type="Gene3D" id="3.40.1190.20">
    <property type="match status" value="1"/>
</dbReference>
<dbReference type="InterPro" id="IPR011611">
    <property type="entry name" value="PfkB_dom"/>
</dbReference>
<organism evidence="4 5">
    <name type="scientific">Labedaea rhizosphaerae</name>
    <dbReference type="NCBI Taxonomy" id="598644"/>
    <lineage>
        <taxon>Bacteria</taxon>
        <taxon>Bacillati</taxon>
        <taxon>Actinomycetota</taxon>
        <taxon>Actinomycetes</taxon>
        <taxon>Pseudonocardiales</taxon>
        <taxon>Pseudonocardiaceae</taxon>
        <taxon>Labedaea</taxon>
    </lineage>
</organism>
<dbReference type="EMBL" id="SNXZ01000008">
    <property type="protein sequence ID" value="TDP92046.1"/>
    <property type="molecule type" value="Genomic_DNA"/>
</dbReference>